<reference evidence="1 2" key="1">
    <citation type="submission" date="2016-08" db="EMBL/GenBank/DDBJ databases">
        <title>Draft genome of Fabibacter sp. strain SK-8.</title>
        <authorList>
            <person name="Wong S.-K."/>
            <person name="Hamasaki K."/>
            <person name="Yoshizawa S."/>
        </authorList>
    </citation>
    <scope>NUCLEOTIDE SEQUENCE [LARGE SCALE GENOMIC DNA]</scope>
    <source>
        <strain evidence="1 2">SK-8</strain>
    </source>
</reference>
<dbReference type="PANTHER" id="PTHR42830">
    <property type="entry name" value="OSMOTICALLY INDUCIBLE FAMILY PROTEIN"/>
    <property type="match status" value="1"/>
</dbReference>
<dbReference type="AlphaFoldDB" id="A0A1E5T0T9"/>
<dbReference type="InterPro" id="IPR015946">
    <property type="entry name" value="KH_dom-like_a/b"/>
</dbReference>
<comment type="caution">
    <text evidence="1">The sequence shown here is derived from an EMBL/GenBank/DDBJ whole genome shotgun (WGS) entry which is preliminary data.</text>
</comment>
<accession>A0A1E5T0T9</accession>
<dbReference type="STRING" id="1563681.BFP71_16170"/>
<dbReference type="OrthoDB" id="9795405at2"/>
<dbReference type="EMBL" id="MDGQ01000005">
    <property type="protein sequence ID" value="OEK04965.1"/>
    <property type="molecule type" value="Genomic_DNA"/>
</dbReference>
<proteinExistence type="predicted"/>
<dbReference type="Gene3D" id="3.30.300.20">
    <property type="match status" value="1"/>
</dbReference>
<sequence>MKEHHYQIGLEWTGNKGNGTKDYKSYSRNHSITVSGKYDEILGSSDPSFRGDRDRYNPEELFLSSLSSCHMLWFLHLCATNGINVRSYKDSATGVMEEATNGSGRFRSVTLYPSVIIDQSDKIDKALSLHEEASKMCFIANSCNFKINHTPKVTSE</sequence>
<dbReference type="Pfam" id="PF02566">
    <property type="entry name" value="OsmC"/>
    <property type="match status" value="1"/>
</dbReference>
<dbReference type="Proteomes" id="UP000095552">
    <property type="component" value="Unassembled WGS sequence"/>
</dbReference>
<evidence type="ECO:0000313" key="1">
    <source>
        <dbReference type="EMBL" id="OEK04965.1"/>
    </source>
</evidence>
<organism evidence="1 2">
    <name type="scientific">Roseivirga misakiensis</name>
    <dbReference type="NCBI Taxonomy" id="1563681"/>
    <lineage>
        <taxon>Bacteria</taxon>
        <taxon>Pseudomonadati</taxon>
        <taxon>Bacteroidota</taxon>
        <taxon>Cytophagia</taxon>
        <taxon>Cytophagales</taxon>
        <taxon>Roseivirgaceae</taxon>
        <taxon>Roseivirga</taxon>
    </lineage>
</organism>
<gene>
    <name evidence="1" type="ORF">BFP71_16170</name>
</gene>
<protein>
    <submittedName>
        <fullName evidence="1">Peroxiredoxin</fullName>
    </submittedName>
</protein>
<keyword evidence="2" id="KW-1185">Reference proteome</keyword>
<dbReference type="InterPro" id="IPR052707">
    <property type="entry name" value="OsmC_Ohr_Peroxiredoxin"/>
</dbReference>
<dbReference type="SUPFAM" id="SSF82784">
    <property type="entry name" value="OsmC-like"/>
    <property type="match status" value="1"/>
</dbReference>
<dbReference type="PANTHER" id="PTHR42830:SF2">
    <property type="entry name" value="OSMC_OHR FAMILY PROTEIN"/>
    <property type="match status" value="1"/>
</dbReference>
<dbReference type="InterPro" id="IPR003718">
    <property type="entry name" value="OsmC/Ohr_fam"/>
</dbReference>
<dbReference type="RefSeq" id="WP_069836469.1">
    <property type="nucleotide sequence ID" value="NZ_MDGQ01000005.1"/>
</dbReference>
<name>A0A1E5T0T9_9BACT</name>
<dbReference type="InterPro" id="IPR036102">
    <property type="entry name" value="OsmC/Ohrsf"/>
</dbReference>
<evidence type="ECO:0000313" key="2">
    <source>
        <dbReference type="Proteomes" id="UP000095552"/>
    </source>
</evidence>